<feature type="compositionally biased region" description="Basic and acidic residues" evidence="1">
    <location>
        <begin position="84"/>
        <end position="109"/>
    </location>
</feature>
<dbReference type="SUPFAM" id="SSF55811">
    <property type="entry name" value="Nudix"/>
    <property type="match status" value="1"/>
</dbReference>
<feature type="region of interest" description="Disordered" evidence="1">
    <location>
        <begin position="79"/>
        <end position="109"/>
    </location>
</feature>
<name>A0A448ZKH9_9STRA</name>
<protein>
    <recommendedName>
        <fullName evidence="2">Nudix hydrolase domain-containing protein</fullName>
    </recommendedName>
</protein>
<dbReference type="Proteomes" id="UP000291116">
    <property type="component" value="Unassembled WGS sequence"/>
</dbReference>
<feature type="domain" description="Nudix hydrolase" evidence="2">
    <location>
        <begin position="65"/>
        <end position="252"/>
    </location>
</feature>
<dbReference type="PROSITE" id="PS51462">
    <property type="entry name" value="NUDIX"/>
    <property type="match status" value="1"/>
</dbReference>
<feature type="compositionally biased region" description="Polar residues" evidence="1">
    <location>
        <begin position="1"/>
        <end position="14"/>
    </location>
</feature>
<reference evidence="3 4" key="1">
    <citation type="submission" date="2019-01" db="EMBL/GenBank/DDBJ databases">
        <authorList>
            <person name="Ferrante I. M."/>
        </authorList>
    </citation>
    <scope>NUCLEOTIDE SEQUENCE [LARGE SCALE GENOMIC DNA]</scope>
    <source>
        <strain evidence="3 4">B856</strain>
    </source>
</reference>
<evidence type="ECO:0000259" key="2">
    <source>
        <dbReference type="PROSITE" id="PS51462"/>
    </source>
</evidence>
<evidence type="ECO:0000313" key="3">
    <source>
        <dbReference type="EMBL" id="VEU42524.1"/>
    </source>
</evidence>
<feature type="region of interest" description="Disordered" evidence="1">
    <location>
        <begin position="1"/>
        <end position="47"/>
    </location>
</feature>
<evidence type="ECO:0000313" key="4">
    <source>
        <dbReference type="Proteomes" id="UP000291116"/>
    </source>
</evidence>
<dbReference type="AlphaFoldDB" id="A0A448ZKH9"/>
<keyword evidence="4" id="KW-1185">Reference proteome</keyword>
<proteinExistence type="predicted"/>
<dbReference type="InterPro" id="IPR000086">
    <property type="entry name" value="NUDIX_hydrolase_dom"/>
</dbReference>
<feature type="unsure residue" description="D or N" evidence="3">
    <location>
        <position position="108"/>
    </location>
</feature>
<gene>
    <name evidence="3" type="ORF">PSNMU_V1.4_AUG-EV-PASAV3_0094980</name>
</gene>
<dbReference type="InterPro" id="IPR015797">
    <property type="entry name" value="NUDIX_hydrolase-like_dom_sf"/>
</dbReference>
<dbReference type="EMBL" id="CAACVS010000449">
    <property type="protein sequence ID" value="VEU42524.1"/>
    <property type="molecule type" value="Genomic_DNA"/>
</dbReference>
<organism evidence="3 4">
    <name type="scientific">Pseudo-nitzschia multistriata</name>
    <dbReference type="NCBI Taxonomy" id="183589"/>
    <lineage>
        <taxon>Eukaryota</taxon>
        <taxon>Sar</taxon>
        <taxon>Stramenopiles</taxon>
        <taxon>Ochrophyta</taxon>
        <taxon>Bacillariophyta</taxon>
        <taxon>Bacillariophyceae</taxon>
        <taxon>Bacillariophycidae</taxon>
        <taxon>Bacillariales</taxon>
        <taxon>Bacillariaceae</taxon>
        <taxon>Pseudo-nitzschia</taxon>
    </lineage>
</organism>
<evidence type="ECO:0000256" key="1">
    <source>
        <dbReference type="SAM" id="MobiDB-lite"/>
    </source>
</evidence>
<accession>A0A448ZKH9</accession>
<dbReference type="Pfam" id="PF00293">
    <property type="entry name" value="NUDIX"/>
    <property type="match status" value="1"/>
</dbReference>
<sequence>MAESGTRATESGGSSPRKRPRKEAPPPLVEGVGEHKKARGQRAAIEDPKKTSKIWLNHKLVARPNYITSYGILMYRESTASDDPGSRRNSESADEPAKDNGCRNSHGDVPHHRKEFEYLLGLIPQGNAWTVFKGLPEPNETPEETAVREFEEETSLRFPYPFPNTGKNVFTTKLYGVTSTKKLLQIYLVPSPPELDTSRFDVDKVVTIDGSGRFSGLPEIIEIRFLTKDKAIEGVRGKGNHRIAKIYKSQISILERADSILHQE</sequence>
<dbReference type="OrthoDB" id="276276at2759"/>
<dbReference type="Gene3D" id="3.90.79.10">
    <property type="entry name" value="Nucleoside Triphosphate Pyrophosphohydrolase"/>
    <property type="match status" value="1"/>
</dbReference>